<feature type="region of interest" description="Disordered" evidence="1">
    <location>
        <begin position="1077"/>
        <end position="1102"/>
    </location>
</feature>
<organism evidence="2 3">
    <name type="scientific">Sphaerobolus stellatus (strain SS14)</name>
    <dbReference type="NCBI Taxonomy" id="990650"/>
    <lineage>
        <taxon>Eukaryota</taxon>
        <taxon>Fungi</taxon>
        <taxon>Dikarya</taxon>
        <taxon>Basidiomycota</taxon>
        <taxon>Agaricomycotina</taxon>
        <taxon>Agaricomycetes</taxon>
        <taxon>Phallomycetidae</taxon>
        <taxon>Geastrales</taxon>
        <taxon>Sphaerobolaceae</taxon>
        <taxon>Sphaerobolus</taxon>
    </lineage>
</organism>
<dbReference type="CDD" id="cd00084">
    <property type="entry name" value="HMG-box_SF"/>
    <property type="match status" value="1"/>
</dbReference>
<feature type="compositionally biased region" description="Polar residues" evidence="1">
    <location>
        <begin position="1078"/>
        <end position="1094"/>
    </location>
</feature>
<evidence type="ECO:0000256" key="1">
    <source>
        <dbReference type="SAM" id="MobiDB-lite"/>
    </source>
</evidence>
<sequence length="1251" mass="139121">MIKSNVPQYPYIDLPEIYRSSAWVIRSSTWVIRCLRNIYERLLDSSVSSTSGVNSHILLVELNPMESAILSTSIIDDRSSAASGLPAAPTPAEVLPGNPYKDVLPGSPSGNPYEDVSKVDISANTCSGNAIWNGQGDCRVAQQRHIGVPHFCLTYRAAASDTMGDGGAGASGATVAALLTAQDHPQAVDDKYAAANTNKPETIDGGILSVVQWTWQPFVKVKSRNMWGVNPIGVEWLVEKLKDIDNVEGPQGVTLAENLATEFMSHFKNFNVKTLLPPNASKSQLKTAEKVLKKIDNILWERNRKTSDPTDLFDLLFQQVRKVITQDCWARGDPLYKNKEMERMIKNEWTVGMDRQKTFPIQMQSCRELWDELPDEEKQKWEIEAAKQKEVNPGRAELLAAMLEVFASVGDAWVAHTGWFFEVRTMGIGEDGLPHDYIKKFHPIVVSKIGDYSKLPASEAYDMSMQKAVAEMGRVKPEDVKIIPPWKTKVYMPKRCGGPLVRLEGTVKVDDKGCVEGSEDALREAMINYMNMTFALCHVSRDGKKGCPKKPNWNRMWLLGMENYVDPKVLPPSPFVFDNPEHLKEANLKTLAQWILKGERGELDTSNCFQWIGQQAGAAIGVRRVGPVEDGTKLTLESPKWTLEDGELEPKRKKQKIKTTPEGSARPQPTMVEGDNDDKKTGGSKTNGAKGSQKVTRQRVGSRWDKNQLDTEDDNASEALVVKGPQGTMFGGDMSLWLFNFAQQCDLLNWEDSVVEGPMGSPVPLSARFIDGMEVQEPSILGGLLDITQPKSSLPEQVAKVIEYILLPSKPLPQPSIVQMQGGKHAQHVFELLLKCANEVLVAIVTYATDGERPVLRVSGKLGLFPGLRAVEFLRRSVHTADKGTEKMAVICSLLDHYDSTLTKEAWRRWAIISFVQSKHDKAGLLFKAWLVWMETVMRVEVTEDQLSVPAKEQWATPKIKKEVQAWVKHEASLDMTNASVLDVFLWTYSLFMISGHGGESESAWCKKAIQKTIQELLDASKQAEPNILDNRKEIIGDAVAKLKGQRWTTKKDKEVQLADASVALVAVPTEKVIRATRNLQKPASQKPESQGVRSSEHLSDKEVVKKMDQKKSAMGDRLKSKVDLCSLILRITLDFITISTYVNNETNGATASWWLGRTASVATEFIALVMLPVGDEWCYSIPVARTYCYSVATAFIQLANCLMDSFTSTTAPLGVSSRLHIDVSRLCYSFLRHSYICDTAFTGDTLGNLH</sequence>
<dbReference type="Proteomes" id="UP000054279">
    <property type="component" value="Unassembled WGS sequence"/>
</dbReference>
<reference evidence="2 3" key="1">
    <citation type="submission" date="2014-06" db="EMBL/GenBank/DDBJ databases">
        <title>Evolutionary Origins and Diversification of the Mycorrhizal Mutualists.</title>
        <authorList>
            <consortium name="DOE Joint Genome Institute"/>
            <consortium name="Mycorrhizal Genomics Consortium"/>
            <person name="Kohler A."/>
            <person name="Kuo A."/>
            <person name="Nagy L.G."/>
            <person name="Floudas D."/>
            <person name="Copeland A."/>
            <person name="Barry K.W."/>
            <person name="Cichocki N."/>
            <person name="Veneault-Fourrey C."/>
            <person name="LaButti K."/>
            <person name="Lindquist E.A."/>
            <person name="Lipzen A."/>
            <person name="Lundell T."/>
            <person name="Morin E."/>
            <person name="Murat C."/>
            <person name="Riley R."/>
            <person name="Ohm R."/>
            <person name="Sun H."/>
            <person name="Tunlid A."/>
            <person name="Henrissat B."/>
            <person name="Grigoriev I.V."/>
            <person name="Hibbett D.S."/>
            <person name="Martin F."/>
        </authorList>
    </citation>
    <scope>NUCLEOTIDE SEQUENCE [LARGE SCALE GENOMIC DNA]</scope>
    <source>
        <strain evidence="2 3">SS14</strain>
    </source>
</reference>
<feature type="compositionally biased region" description="Polar residues" evidence="1">
    <location>
        <begin position="683"/>
        <end position="695"/>
    </location>
</feature>
<dbReference type="AlphaFoldDB" id="A0A0C9VKT7"/>
<accession>A0A0C9VKT7</accession>
<name>A0A0C9VKT7_SPHS4</name>
<feature type="region of interest" description="Disordered" evidence="1">
    <location>
        <begin position="636"/>
        <end position="712"/>
    </location>
</feature>
<gene>
    <name evidence="2" type="ORF">M422DRAFT_50147</name>
</gene>
<evidence type="ECO:0000313" key="2">
    <source>
        <dbReference type="EMBL" id="KIJ38141.1"/>
    </source>
</evidence>
<dbReference type="EMBL" id="KN837163">
    <property type="protein sequence ID" value="KIJ38141.1"/>
    <property type="molecule type" value="Genomic_DNA"/>
</dbReference>
<keyword evidence="3" id="KW-1185">Reference proteome</keyword>
<proteinExistence type="predicted"/>
<dbReference type="HOGENOM" id="CLU_265750_0_0_1"/>
<evidence type="ECO:0000313" key="3">
    <source>
        <dbReference type="Proteomes" id="UP000054279"/>
    </source>
</evidence>
<protein>
    <submittedName>
        <fullName evidence="2">Uncharacterized protein</fullName>
    </submittedName>
</protein>